<feature type="region of interest" description="Disordered" evidence="1">
    <location>
        <begin position="572"/>
        <end position="600"/>
    </location>
</feature>
<feature type="domain" description="Probable zinc-ribbon" evidence="2">
    <location>
        <begin position="446"/>
        <end position="489"/>
    </location>
</feature>
<dbReference type="PANTHER" id="PTHR31105:SF42">
    <property type="entry name" value="OS02G0258300 PROTEIN"/>
    <property type="match status" value="1"/>
</dbReference>
<evidence type="ECO:0000259" key="3">
    <source>
        <dbReference type="Pfam" id="PF22910"/>
    </source>
</evidence>
<name>A0ABR2CPU5_9ROSI</name>
<feature type="domain" description="Enhanced disease resistance 4-like N-terminal" evidence="3">
    <location>
        <begin position="6"/>
        <end position="39"/>
    </location>
</feature>
<feature type="compositionally biased region" description="Polar residues" evidence="1">
    <location>
        <begin position="572"/>
        <end position="591"/>
    </location>
</feature>
<gene>
    <name evidence="4" type="ORF">V6N12_031497</name>
</gene>
<proteinExistence type="predicted"/>
<evidence type="ECO:0000259" key="2">
    <source>
        <dbReference type="Pfam" id="PF11331"/>
    </source>
</evidence>
<dbReference type="Proteomes" id="UP001472677">
    <property type="component" value="Unassembled WGS sequence"/>
</dbReference>
<dbReference type="EMBL" id="JBBPBM010000047">
    <property type="protein sequence ID" value="KAK8521603.1"/>
    <property type="molecule type" value="Genomic_DNA"/>
</dbReference>
<comment type="caution">
    <text evidence="4">The sequence shown here is derived from an EMBL/GenBank/DDBJ whole genome shotgun (WGS) entry which is preliminary data.</text>
</comment>
<evidence type="ECO:0000256" key="1">
    <source>
        <dbReference type="SAM" id="MobiDB-lite"/>
    </source>
</evidence>
<evidence type="ECO:0008006" key="6">
    <source>
        <dbReference type="Google" id="ProtNLM"/>
    </source>
</evidence>
<keyword evidence="5" id="KW-1185">Reference proteome</keyword>
<organism evidence="4 5">
    <name type="scientific">Hibiscus sabdariffa</name>
    <name type="common">roselle</name>
    <dbReference type="NCBI Taxonomy" id="183260"/>
    <lineage>
        <taxon>Eukaryota</taxon>
        <taxon>Viridiplantae</taxon>
        <taxon>Streptophyta</taxon>
        <taxon>Embryophyta</taxon>
        <taxon>Tracheophyta</taxon>
        <taxon>Spermatophyta</taxon>
        <taxon>Magnoliopsida</taxon>
        <taxon>eudicotyledons</taxon>
        <taxon>Gunneridae</taxon>
        <taxon>Pentapetalae</taxon>
        <taxon>rosids</taxon>
        <taxon>malvids</taxon>
        <taxon>Malvales</taxon>
        <taxon>Malvaceae</taxon>
        <taxon>Malvoideae</taxon>
        <taxon>Hibiscus</taxon>
    </lineage>
</organism>
<feature type="compositionally biased region" description="Polar residues" evidence="1">
    <location>
        <begin position="680"/>
        <end position="692"/>
    </location>
</feature>
<dbReference type="PANTHER" id="PTHR31105">
    <property type="entry name" value="EXTRA-LARGE G-PROTEIN-LIKE"/>
    <property type="match status" value="1"/>
</dbReference>
<dbReference type="Pfam" id="PF11331">
    <property type="entry name" value="Zn_ribbon_12"/>
    <property type="match status" value="1"/>
</dbReference>
<feature type="region of interest" description="Disordered" evidence="1">
    <location>
        <begin position="671"/>
        <end position="692"/>
    </location>
</feature>
<sequence length="827" mass="93147">MAQESKARLVRCPRCDSLIKELPQYSLYKCGSCGVVLQAKKKEEKGGEVCLKGKTRRNQKTFGDKTSVSSITDKDNGFLDDHNHVRLDHNRSEKRDGYVDDYTPPSKNYRAHQRHDANVSWSKSVNLSREINFGVYSPRLDNLTRSLRLKGVDRDGFGGFYKRGLETIHERPSAYGEVSAYAYHKPMKSFEYLDGPTGVQTFDRDRTQMLKKLDMLKDQLSRSHDLPQRPRELFPTANTLASSTDHLGGSITMGMSPAHTRSAKYHHVSKLTCSNHNYMNGDEHMHNFYGNFHSVSKHACRDYLSPGMHRRPHNQATHHPLQRTYGYSSGQYFNFSEHLPAPYPNQEGALHHLPTCSCLYCYDENWKSPLRIQPPLKDPCSSTSNHYMSSNGVGPHYPPRPQPNFEDPLVHLWPCDIDSDIDGFGLRNPRRVVLTSRNKRLCYPIAGGSPFITCHNCSELLSLPKKFRKMMNNEQRLQCGACSTVIVFEMEKKRLISTSIPRNPNPTPTEAKETYMELVTENHPSSHGGFNADGTIQPSSKEFQNPDNVIDRRYSPGPFELLFTSYTSPTVSSLPFQAKNPSSNETVSGDGNRTRPEREEKVILVKNTSQFVSGKYSPPVTTEAGAPINGYRSSSSSRESLEASKEQNQLKLHKGRKSFLVGLIKKSFRDFSRSNDNSRNEQPNVSVNGQPISDNMVKKAEKQAGPIHPGNYWYDSRAGFWGVMGQPCSGIIPPFIKEFNYSMPKNCAAGSTCVFINGREVHQKDLELLACKGLPTARDKRYNIEFSGRVLDEDSGIQLYTLGKLAPTVEKDKCGFGMRVPGVSLSD</sequence>
<protein>
    <recommendedName>
        <fullName evidence="6">Zinc-ribbon domain-containing protein</fullName>
    </recommendedName>
</protein>
<dbReference type="InterPro" id="IPR055126">
    <property type="entry name" value="EDR4-like_N"/>
</dbReference>
<reference evidence="4 5" key="1">
    <citation type="journal article" date="2024" name="G3 (Bethesda)">
        <title>Genome assembly of Hibiscus sabdariffa L. provides insights into metabolisms of medicinal natural products.</title>
        <authorList>
            <person name="Kim T."/>
        </authorList>
    </citation>
    <scope>NUCLEOTIDE SEQUENCE [LARGE SCALE GENOMIC DNA]</scope>
    <source>
        <strain evidence="4">TK-2024</strain>
        <tissue evidence="4">Old leaves</tissue>
    </source>
</reference>
<dbReference type="InterPro" id="IPR040244">
    <property type="entry name" value="EDR4-like"/>
</dbReference>
<feature type="region of interest" description="Disordered" evidence="1">
    <location>
        <begin position="613"/>
        <end position="650"/>
    </location>
</feature>
<accession>A0ABR2CPU5</accession>
<evidence type="ECO:0000313" key="4">
    <source>
        <dbReference type="EMBL" id="KAK8521603.1"/>
    </source>
</evidence>
<evidence type="ECO:0000313" key="5">
    <source>
        <dbReference type="Proteomes" id="UP001472677"/>
    </source>
</evidence>
<dbReference type="InterPro" id="IPR021480">
    <property type="entry name" value="Zinc_ribbon_12"/>
</dbReference>
<dbReference type="Pfam" id="PF22910">
    <property type="entry name" value="EDR4-like_1st"/>
    <property type="match status" value="1"/>
</dbReference>